<dbReference type="PANTHER" id="PTHR43280">
    <property type="entry name" value="ARAC-FAMILY TRANSCRIPTIONAL REGULATOR"/>
    <property type="match status" value="1"/>
</dbReference>
<gene>
    <name evidence="6" type="ORF">SKC35_02895</name>
</gene>
<dbReference type="Gene3D" id="1.10.10.60">
    <property type="entry name" value="Homeodomain-like"/>
    <property type="match status" value="1"/>
</dbReference>
<dbReference type="PANTHER" id="PTHR43280:SF2">
    <property type="entry name" value="HTH-TYPE TRANSCRIPTIONAL REGULATOR EXSA"/>
    <property type="match status" value="1"/>
</dbReference>
<dbReference type="InterPro" id="IPR018060">
    <property type="entry name" value="HTH_AraC"/>
</dbReference>
<accession>A0ABW6D3N1</accession>
<feature type="transmembrane region" description="Helical" evidence="4">
    <location>
        <begin position="227"/>
        <end position="246"/>
    </location>
</feature>
<evidence type="ECO:0000313" key="6">
    <source>
        <dbReference type="EMBL" id="MFD3292625.1"/>
    </source>
</evidence>
<dbReference type="Proteomes" id="UP001598112">
    <property type="component" value="Unassembled WGS sequence"/>
</dbReference>
<feature type="transmembrane region" description="Helical" evidence="4">
    <location>
        <begin position="191"/>
        <end position="215"/>
    </location>
</feature>
<keyword evidence="1" id="KW-0805">Transcription regulation</keyword>
<proteinExistence type="predicted"/>
<evidence type="ECO:0000259" key="5">
    <source>
        <dbReference type="PROSITE" id="PS01124"/>
    </source>
</evidence>
<evidence type="ECO:0000256" key="4">
    <source>
        <dbReference type="SAM" id="Phobius"/>
    </source>
</evidence>
<evidence type="ECO:0000256" key="1">
    <source>
        <dbReference type="ARBA" id="ARBA00023015"/>
    </source>
</evidence>
<sequence>MIDLLDFMDAGILCGLLTVYILLFKKNALRSYSDYLLSVSILCQIWAVSLFLFVFSGSIQQFPYLYRTAAPLTFLVPPLGYLYVRSVLYNEKKWQSLDFLHLLPFLFFIINYLPFFLSPLEYKVEIVTKTIQDKNFGIEKQLGFLPESVFYLFRPIQASLYLIFQWRLIVTFTRDNPDQTIKDQINRVTRWLSIFTWATSGFLIAFFIVLVLYFTQENLFTSTELTLIPNIILAISHFVVFTYLLINPQVLTGLPFIRYKETPSSLVDNETVKVPFILENYSKEIKKLEKYFQTQKTYLQPNLAISQVAVETQIPNRDLSYIINNYYQKRFNDYLNEMRLTHFLSQIDANTLDNLTIEAIAFDSGFSSKSSFYRAFNRFYGCTPSEYLETLKTPN</sequence>
<keyword evidence="7" id="KW-1185">Reference proteome</keyword>
<dbReference type="SUPFAM" id="SSF46689">
    <property type="entry name" value="Homeodomain-like"/>
    <property type="match status" value="1"/>
</dbReference>
<dbReference type="RefSeq" id="WP_377977972.1">
    <property type="nucleotide sequence ID" value="NZ_JBBKXY010000001.1"/>
</dbReference>
<feature type="transmembrane region" description="Helical" evidence="4">
    <location>
        <begin position="35"/>
        <end position="58"/>
    </location>
</feature>
<feature type="transmembrane region" description="Helical" evidence="4">
    <location>
        <begin position="64"/>
        <end position="84"/>
    </location>
</feature>
<keyword evidence="2" id="KW-0238">DNA-binding</keyword>
<dbReference type="SMART" id="SM00342">
    <property type="entry name" value="HTH_ARAC"/>
    <property type="match status" value="1"/>
</dbReference>
<feature type="transmembrane region" description="Helical" evidence="4">
    <location>
        <begin position="96"/>
        <end position="117"/>
    </location>
</feature>
<dbReference type="PRINTS" id="PR00032">
    <property type="entry name" value="HTHARAC"/>
</dbReference>
<keyword evidence="4" id="KW-0812">Transmembrane</keyword>
<keyword evidence="4" id="KW-0472">Membrane</keyword>
<reference evidence="6 7" key="1">
    <citation type="submission" date="2024-03" db="EMBL/GenBank/DDBJ databases">
        <title>Aquirufa genome sequencing.</title>
        <authorList>
            <person name="Pitt A."/>
            <person name="Hahn M.W."/>
        </authorList>
    </citation>
    <scope>NUCLEOTIDE SEQUENCE [LARGE SCALE GENOMIC DNA]</scope>
    <source>
        <strain evidence="6 7">KTFRIE-69F</strain>
    </source>
</reference>
<feature type="transmembrane region" description="Helical" evidence="4">
    <location>
        <begin position="149"/>
        <end position="170"/>
    </location>
</feature>
<organism evidence="6 7">
    <name type="scientific">Aquirufa originis</name>
    <dbReference type="NCBI Taxonomy" id="3096514"/>
    <lineage>
        <taxon>Bacteria</taxon>
        <taxon>Pseudomonadati</taxon>
        <taxon>Bacteroidota</taxon>
        <taxon>Cytophagia</taxon>
        <taxon>Cytophagales</taxon>
        <taxon>Flectobacillaceae</taxon>
        <taxon>Aquirufa</taxon>
    </lineage>
</organism>
<feature type="transmembrane region" description="Helical" evidence="4">
    <location>
        <begin position="6"/>
        <end position="23"/>
    </location>
</feature>
<name>A0ABW6D3N1_9BACT</name>
<evidence type="ECO:0000256" key="2">
    <source>
        <dbReference type="ARBA" id="ARBA00023125"/>
    </source>
</evidence>
<comment type="caution">
    <text evidence="6">The sequence shown here is derived from an EMBL/GenBank/DDBJ whole genome shotgun (WGS) entry which is preliminary data.</text>
</comment>
<keyword evidence="4" id="KW-1133">Transmembrane helix</keyword>
<dbReference type="Pfam" id="PF12833">
    <property type="entry name" value="HTH_18"/>
    <property type="match status" value="1"/>
</dbReference>
<evidence type="ECO:0000313" key="7">
    <source>
        <dbReference type="Proteomes" id="UP001598112"/>
    </source>
</evidence>
<dbReference type="PROSITE" id="PS01124">
    <property type="entry name" value="HTH_ARAC_FAMILY_2"/>
    <property type="match status" value="1"/>
</dbReference>
<dbReference type="InterPro" id="IPR009057">
    <property type="entry name" value="Homeodomain-like_sf"/>
</dbReference>
<dbReference type="InterPro" id="IPR020449">
    <property type="entry name" value="Tscrpt_reg_AraC-type_HTH"/>
</dbReference>
<dbReference type="EMBL" id="JBBKXY010000001">
    <property type="protein sequence ID" value="MFD3292625.1"/>
    <property type="molecule type" value="Genomic_DNA"/>
</dbReference>
<feature type="domain" description="HTH araC/xylS-type" evidence="5">
    <location>
        <begin position="289"/>
        <end position="390"/>
    </location>
</feature>
<keyword evidence="3" id="KW-0804">Transcription</keyword>
<evidence type="ECO:0000256" key="3">
    <source>
        <dbReference type="ARBA" id="ARBA00023163"/>
    </source>
</evidence>
<protein>
    <submittedName>
        <fullName evidence="6">Helix-turn-helix domain-containing protein</fullName>
    </submittedName>
</protein>